<proteinExistence type="predicted"/>
<accession>A0A9X2ZXZ9</accession>
<dbReference type="Proteomes" id="UP001155040">
    <property type="component" value="Unassembled WGS sequence"/>
</dbReference>
<organism evidence="1 2">
    <name type="scientific">Salinibacter ruber</name>
    <dbReference type="NCBI Taxonomy" id="146919"/>
    <lineage>
        <taxon>Bacteria</taxon>
        <taxon>Pseudomonadati</taxon>
        <taxon>Rhodothermota</taxon>
        <taxon>Rhodothermia</taxon>
        <taxon>Rhodothermales</taxon>
        <taxon>Salinibacteraceae</taxon>
        <taxon>Salinibacter</taxon>
    </lineage>
</organism>
<reference evidence="1" key="1">
    <citation type="submission" date="2022-08" db="EMBL/GenBank/DDBJ databases">
        <title>Genomic Encyclopedia of Type Strains, Phase V (KMG-V): Genome sequencing to study the core and pangenomes of soil and plant-associated prokaryotes.</title>
        <authorList>
            <person name="Whitman W."/>
        </authorList>
    </citation>
    <scope>NUCLEOTIDE SEQUENCE</scope>
    <source>
        <strain evidence="1">SP3012</strain>
    </source>
</reference>
<dbReference type="EMBL" id="JANUBF010000004">
    <property type="protein sequence ID" value="MCS4035817.1"/>
    <property type="molecule type" value="Genomic_DNA"/>
</dbReference>
<name>A0A9X2ZXZ9_9BACT</name>
<evidence type="ECO:0000313" key="1">
    <source>
        <dbReference type="EMBL" id="MCS4035817.1"/>
    </source>
</evidence>
<protein>
    <submittedName>
        <fullName evidence="1">Uncharacterized protein</fullName>
    </submittedName>
</protein>
<comment type="caution">
    <text evidence="1">The sequence shown here is derived from an EMBL/GenBank/DDBJ whole genome shotgun (WGS) entry which is preliminary data.</text>
</comment>
<gene>
    <name evidence="1" type="ORF">GGQ01_000866</name>
</gene>
<sequence length="91" mass="9802">MASDPYCEDAPSRSTSIRSMALAGIAFRSIGLDPPDTPAPSRLTRADLCRRLPFTSTSVWSGLRPRSVNERRASIPSESVFCGKLTDGALC</sequence>
<dbReference type="AlphaFoldDB" id="A0A9X2ZXZ9"/>
<evidence type="ECO:0000313" key="2">
    <source>
        <dbReference type="Proteomes" id="UP001155040"/>
    </source>
</evidence>